<organism evidence="2 3">
    <name type="scientific">Streptomyces alanosinicus</name>
    <dbReference type="NCBI Taxonomy" id="68171"/>
    <lineage>
        <taxon>Bacteria</taxon>
        <taxon>Bacillati</taxon>
        <taxon>Actinomycetota</taxon>
        <taxon>Actinomycetes</taxon>
        <taxon>Kitasatosporales</taxon>
        <taxon>Streptomycetaceae</taxon>
        <taxon>Streptomyces</taxon>
    </lineage>
</organism>
<dbReference type="AlphaFoldDB" id="A0A918IPB1"/>
<sequence>MRARLHVEERRKGDGTDARIGLGPTRSAPAVGALRLGHADADDQPVQVDAYSAPQADRWVAVALHTISPALDCDASDEAWAWLSQGRTATHRALLRSEPCTVTVTVTVTQDHTRITWAIRPVTFLPLAHRQGVELPACTRDFKPCPTVSSLS</sequence>
<dbReference type="Proteomes" id="UP000655443">
    <property type="component" value="Unassembled WGS sequence"/>
</dbReference>
<feature type="compositionally biased region" description="Basic and acidic residues" evidence="1">
    <location>
        <begin position="1"/>
        <end position="17"/>
    </location>
</feature>
<keyword evidence="3" id="KW-1185">Reference proteome</keyword>
<name>A0A918IPB1_9ACTN</name>
<dbReference type="RefSeq" id="WP_229882575.1">
    <property type="nucleotide sequence ID" value="NZ_BMVG01000087.1"/>
</dbReference>
<gene>
    <name evidence="2" type="ORF">GCM10010339_93970</name>
</gene>
<proteinExistence type="predicted"/>
<reference evidence="2" key="1">
    <citation type="journal article" date="2014" name="Int. J. Syst. Evol. Microbiol.">
        <title>Complete genome sequence of Corynebacterium casei LMG S-19264T (=DSM 44701T), isolated from a smear-ripened cheese.</title>
        <authorList>
            <consortium name="US DOE Joint Genome Institute (JGI-PGF)"/>
            <person name="Walter F."/>
            <person name="Albersmeier A."/>
            <person name="Kalinowski J."/>
            <person name="Ruckert C."/>
        </authorList>
    </citation>
    <scope>NUCLEOTIDE SEQUENCE</scope>
    <source>
        <strain evidence="2">JCM 4714</strain>
    </source>
</reference>
<dbReference type="EMBL" id="BMVG01000087">
    <property type="protein sequence ID" value="GGW24175.1"/>
    <property type="molecule type" value="Genomic_DNA"/>
</dbReference>
<evidence type="ECO:0000313" key="2">
    <source>
        <dbReference type="EMBL" id="GGW24175.1"/>
    </source>
</evidence>
<comment type="caution">
    <text evidence="2">The sequence shown here is derived from an EMBL/GenBank/DDBJ whole genome shotgun (WGS) entry which is preliminary data.</text>
</comment>
<reference evidence="2" key="2">
    <citation type="submission" date="2020-09" db="EMBL/GenBank/DDBJ databases">
        <authorList>
            <person name="Sun Q."/>
            <person name="Ohkuma M."/>
        </authorList>
    </citation>
    <scope>NUCLEOTIDE SEQUENCE</scope>
    <source>
        <strain evidence="2">JCM 4714</strain>
    </source>
</reference>
<accession>A0A918IPB1</accession>
<evidence type="ECO:0000313" key="3">
    <source>
        <dbReference type="Proteomes" id="UP000655443"/>
    </source>
</evidence>
<protein>
    <submittedName>
        <fullName evidence="2">Uncharacterized protein</fullName>
    </submittedName>
</protein>
<evidence type="ECO:0000256" key="1">
    <source>
        <dbReference type="SAM" id="MobiDB-lite"/>
    </source>
</evidence>
<feature type="region of interest" description="Disordered" evidence="1">
    <location>
        <begin position="1"/>
        <end position="26"/>
    </location>
</feature>